<evidence type="ECO:0000256" key="3">
    <source>
        <dbReference type="ARBA" id="ARBA00022617"/>
    </source>
</evidence>
<dbReference type="GO" id="GO:0006779">
    <property type="term" value="P:porphyrin-containing compound biosynthetic process"/>
    <property type="evidence" value="ECO:0007669"/>
    <property type="project" value="InterPro"/>
</dbReference>
<proteinExistence type="inferred from homology"/>
<dbReference type="AlphaFoldDB" id="A0A133YHG0"/>
<keyword evidence="7 9" id="KW-0411">Iron-sulfur</keyword>
<keyword evidence="6 9" id="KW-0408">Iron</keyword>
<comment type="subcellular location">
    <subcellularLocation>
        <location evidence="9">Cytoplasm</location>
    </subcellularLocation>
</comment>
<dbReference type="EMBL" id="LSCV01000002">
    <property type="protein sequence ID" value="KXB42587.1"/>
    <property type="molecule type" value="Genomic_DNA"/>
</dbReference>
<dbReference type="PANTHER" id="PTHR13932">
    <property type="entry name" value="COPROPORPHYRINIGEN III OXIDASE"/>
    <property type="match status" value="1"/>
</dbReference>
<evidence type="ECO:0000313" key="11">
    <source>
        <dbReference type="EMBL" id="KXB42587.1"/>
    </source>
</evidence>
<evidence type="ECO:0000256" key="7">
    <source>
        <dbReference type="ARBA" id="ARBA00023014"/>
    </source>
</evidence>
<keyword evidence="12" id="KW-1185">Reference proteome</keyword>
<dbReference type="GO" id="GO:0046872">
    <property type="term" value="F:metal ion binding"/>
    <property type="evidence" value="ECO:0007669"/>
    <property type="project" value="UniProtKB-UniRule"/>
</dbReference>
<evidence type="ECO:0000256" key="4">
    <source>
        <dbReference type="ARBA" id="ARBA00022691"/>
    </source>
</evidence>
<evidence type="ECO:0000259" key="10">
    <source>
        <dbReference type="PROSITE" id="PS51918"/>
    </source>
</evidence>
<dbReference type="Gene3D" id="3.20.20.70">
    <property type="entry name" value="Aldolase class I"/>
    <property type="match status" value="1"/>
</dbReference>
<keyword evidence="3 9" id="KW-0349">Heme</keyword>
<dbReference type="PROSITE" id="PS51918">
    <property type="entry name" value="RADICAL_SAM"/>
    <property type="match status" value="1"/>
</dbReference>
<accession>A0A133YHG0</accession>
<keyword evidence="4 9" id="KW-0949">S-adenosyl-L-methionine</keyword>
<sequence>MTNRLANENLEQFQRQKVEDVYIHIPFCHQVCSYCDFCVLQCPDIFKERKSRQAKLIQPYLTALQNEIISIGSFWQQAKQINALKSIYFGGGTPSTLQTEEIAQLINTCKKVFNTAADCEITLELNPNHYSHLDLAYLHSLGLNRISIGMQTSDANLLRFLQREHSYAEVKQAVSAVKQAGIYNYSLDLIIALPGQTLKDVKQDLDLALALAPKHLSIYSLILEAGSKLYWQYEHANCPNMVQGLVLPNEDLEREMMHFATDYLEKQGFRHYEISNFAKTKATESRHNTAVWLARPYFGFGLNASSYLAGVRRTNTKQIKRYIDLWQTNLAFSSNEEINYLSSDLYKAAAFTDVNDEASAMEDYFAFALRYLKGVACQDFVAYFAKDIPANIKAILLWGIKQGLLSKKEPRLSSSKLDLNSSNQAQVDEISKNTVLYVTREGQDYLDVISRQLIGCLSD</sequence>
<dbReference type="SMART" id="SM00729">
    <property type="entry name" value="Elp3"/>
    <property type="match status" value="1"/>
</dbReference>
<keyword evidence="5 9" id="KW-0479">Metal-binding</keyword>
<evidence type="ECO:0000256" key="5">
    <source>
        <dbReference type="ARBA" id="ARBA00022723"/>
    </source>
</evidence>
<comment type="similarity">
    <text evidence="1">Belongs to the anaerobic coproporphyrinogen-III oxidase family. HemW subfamily.</text>
</comment>
<dbReference type="PANTHER" id="PTHR13932:SF5">
    <property type="entry name" value="RADICAL S-ADENOSYL METHIONINE DOMAIN-CONTAINING PROTEIN 1, MITOCHONDRIAL"/>
    <property type="match status" value="1"/>
</dbReference>
<dbReference type="SFLD" id="SFLDF00562">
    <property type="entry name" value="HemN-like__clustered_with_heat"/>
    <property type="match status" value="1"/>
</dbReference>
<dbReference type="PROSITE" id="PS00198">
    <property type="entry name" value="4FE4S_FER_1"/>
    <property type="match status" value="1"/>
</dbReference>
<dbReference type="GO" id="GO:0004109">
    <property type="term" value="F:coproporphyrinogen oxidase activity"/>
    <property type="evidence" value="ECO:0007669"/>
    <property type="project" value="InterPro"/>
</dbReference>
<dbReference type="NCBIfam" id="TIGR00539">
    <property type="entry name" value="hemN_rel"/>
    <property type="match status" value="1"/>
</dbReference>
<dbReference type="SFLD" id="SFLDS00029">
    <property type="entry name" value="Radical_SAM"/>
    <property type="match status" value="1"/>
</dbReference>
<dbReference type="SFLD" id="SFLDG01082">
    <property type="entry name" value="B12-binding_domain_containing"/>
    <property type="match status" value="1"/>
</dbReference>
<name>A0A133YHG0_9FIRM</name>
<keyword evidence="8 9" id="KW-0143">Chaperone</keyword>
<comment type="function">
    <text evidence="9">Probably acts as a heme chaperone, transferring heme to an unknown acceptor. Binds one molecule of heme per monomer, possibly covalently. Binds 1 [4Fe-4S] cluster. The cluster is coordinated with 3 cysteines and an exchangeable S-adenosyl-L-methionine.</text>
</comment>
<reference evidence="12" key="1">
    <citation type="submission" date="2016-01" db="EMBL/GenBank/DDBJ databases">
        <authorList>
            <person name="Mitreva M."/>
            <person name="Pepin K.H."/>
            <person name="Mihindukulasuriya K.A."/>
            <person name="Fulton R."/>
            <person name="Fronick C."/>
            <person name="O'Laughlin M."/>
            <person name="Miner T."/>
            <person name="Herter B."/>
            <person name="Rosa B.A."/>
            <person name="Cordes M."/>
            <person name="Tomlinson C."/>
            <person name="Wollam A."/>
            <person name="Palsikar V.B."/>
            <person name="Mardis E.R."/>
            <person name="Wilson R.K."/>
        </authorList>
    </citation>
    <scope>NUCLEOTIDE SEQUENCE [LARGE SCALE GENOMIC DNA]</scope>
    <source>
        <strain evidence="12">KA00274</strain>
    </source>
</reference>
<evidence type="ECO:0000313" key="12">
    <source>
        <dbReference type="Proteomes" id="UP000070080"/>
    </source>
</evidence>
<evidence type="ECO:0000256" key="6">
    <source>
        <dbReference type="ARBA" id="ARBA00023004"/>
    </source>
</evidence>
<keyword evidence="9" id="KW-0004">4Fe-4S</keyword>
<dbReference type="InterPro" id="IPR004559">
    <property type="entry name" value="HemW-like"/>
</dbReference>
<dbReference type="GO" id="GO:0005737">
    <property type="term" value="C:cytoplasm"/>
    <property type="evidence" value="ECO:0007669"/>
    <property type="project" value="UniProtKB-SubCell"/>
</dbReference>
<gene>
    <name evidence="11" type="ORF">HMPREF1872_00276</name>
</gene>
<keyword evidence="9" id="KW-0963">Cytoplasm</keyword>
<evidence type="ECO:0000256" key="1">
    <source>
        <dbReference type="ARBA" id="ARBA00006100"/>
    </source>
</evidence>
<dbReference type="OrthoDB" id="9808022at2"/>
<dbReference type="SUPFAM" id="SSF102114">
    <property type="entry name" value="Radical SAM enzymes"/>
    <property type="match status" value="1"/>
</dbReference>
<dbReference type="InterPro" id="IPR006638">
    <property type="entry name" value="Elp3/MiaA/NifB-like_rSAM"/>
</dbReference>
<dbReference type="InterPro" id="IPR034505">
    <property type="entry name" value="Coproporphyrinogen-III_oxidase"/>
</dbReference>
<dbReference type="Proteomes" id="UP000070080">
    <property type="component" value="Unassembled WGS sequence"/>
</dbReference>
<evidence type="ECO:0000256" key="8">
    <source>
        <dbReference type="ARBA" id="ARBA00023186"/>
    </source>
</evidence>
<dbReference type="Pfam" id="PF04055">
    <property type="entry name" value="Radical_SAM"/>
    <property type="match status" value="1"/>
</dbReference>
<dbReference type="SFLD" id="SFLDG01065">
    <property type="entry name" value="anaerobic_coproporphyrinogen-I"/>
    <property type="match status" value="1"/>
</dbReference>
<dbReference type="InterPro" id="IPR058240">
    <property type="entry name" value="rSAM_sf"/>
</dbReference>
<protein>
    <recommendedName>
        <fullName evidence="2 9">Heme chaperone HemW</fullName>
    </recommendedName>
</protein>
<organism evidence="11 12">
    <name type="scientific">Amygdalobacter nucleatus</name>
    <dbReference type="NCBI Taxonomy" id="3029274"/>
    <lineage>
        <taxon>Bacteria</taxon>
        <taxon>Bacillati</taxon>
        <taxon>Bacillota</taxon>
        <taxon>Clostridia</taxon>
        <taxon>Eubacteriales</taxon>
        <taxon>Oscillospiraceae</taxon>
        <taxon>Amygdalobacter</taxon>
    </lineage>
</organism>
<dbReference type="InterPro" id="IPR017900">
    <property type="entry name" value="4Fe4S_Fe_S_CS"/>
</dbReference>
<dbReference type="GO" id="GO:0051539">
    <property type="term" value="F:4 iron, 4 sulfur cluster binding"/>
    <property type="evidence" value="ECO:0007669"/>
    <property type="project" value="UniProtKB-UniRule"/>
</dbReference>
<feature type="domain" description="Radical SAM core" evidence="10">
    <location>
        <begin position="13"/>
        <end position="270"/>
    </location>
</feature>
<dbReference type="STRING" id="1497955.HMPREF1872_00276"/>
<evidence type="ECO:0000256" key="2">
    <source>
        <dbReference type="ARBA" id="ARBA00017228"/>
    </source>
</evidence>
<dbReference type="InterPro" id="IPR013785">
    <property type="entry name" value="Aldolase_TIM"/>
</dbReference>
<evidence type="ECO:0000256" key="9">
    <source>
        <dbReference type="RuleBase" id="RU364116"/>
    </source>
</evidence>
<dbReference type="InterPro" id="IPR007197">
    <property type="entry name" value="rSAM"/>
</dbReference>
<comment type="caution">
    <text evidence="11">The sequence shown here is derived from an EMBL/GenBank/DDBJ whole genome shotgun (WGS) entry which is preliminary data.</text>
</comment>